<organism evidence="1 2">
    <name type="scientific">Ephemerocybe angulata</name>
    <dbReference type="NCBI Taxonomy" id="980116"/>
    <lineage>
        <taxon>Eukaryota</taxon>
        <taxon>Fungi</taxon>
        <taxon>Dikarya</taxon>
        <taxon>Basidiomycota</taxon>
        <taxon>Agaricomycotina</taxon>
        <taxon>Agaricomycetes</taxon>
        <taxon>Agaricomycetidae</taxon>
        <taxon>Agaricales</taxon>
        <taxon>Agaricineae</taxon>
        <taxon>Psathyrellaceae</taxon>
        <taxon>Ephemerocybe</taxon>
    </lineage>
</organism>
<sequence length="260" mass="28295">MSSGNQGPFLESAVSASGIMKLRAILNDIRQHADFASHHRERLVAADIAFLAHGASARDGHIGDDKFHTSFEEFRQGTSDKGIQELLKLKMRRLVLDQAAALDQATGSTTLVIHMPGALPPGSPSRPEHIKAYVYVPKAVLMEIESKGLPNPVPGIVQSVIKGLGVPTASRYDRARKKVWKTSRRPVLPVPRALPRLEGMPMPIPDGSSRYLFYGQAEAFFHNAGSYLTAVNPDGNEPDEDIYDTILRSASSTTLSSDVD</sequence>
<dbReference type="Proteomes" id="UP000521943">
    <property type="component" value="Unassembled WGS sequence"/>
</dbReference>
<protein>
    <submittedName>
        <fullName evidence="1">Uncharacterized protein</fullName>
    </submittedName>
</protein>
<proteinExistence type="predicted"/>
<dbReference type="OrthoDB" id="2690792at2759"/>
<evidence type="ECO:0000313" key="2">
    <source>
        <dbReference type="Proteomes" id="UP000521943"/>
    </source>
</evidence>
<accession>A0A8H6HEG9</accession>
<gene>
    <name evidence="1" type="ORF">DFP72DRAFT_1077463</name>
</gene>
<reference evidence="1 2" key="1">
    <citation type="submission" date="2020-07" db="EMBL/GenBank/DDBJ databases">
        <title>Comparative genomics of pyrophilous fungi reveals a link between fire events and developmental genes.</title>
        <authorList>
            <consortium name="DOE Joint Genome Institute"/>
            <person name="Steindorff A.S."/>
            <person name="Carver A."/>
            <person name="Calhoun S."/>
            <person name="Stillman K."/>
            <person name="Liu H."/>
            <person name="Lipzen A."/>
            <person name="Pangilinan J."/>
            <person name="Labutti K."/>
            <person name="Bruns T.D."/>
            <person name="Grigoriev I.V."/>
        </authorList>
    </citation>
    <scope>NUCLEOTIDE SEQUENCE [LARGE SCALE GENOMIC DNA]</scope>
    <source>
        <strain evidence="1 2">CBS 144469</strain>
    </source>
</reference>
<evidence type="ECO:0000313" key="1">
    <source>
        <dbReference type="EMBL" id="KAF6745498.1"/>
    </source>
</evidence>
<comment type="caution">
    <text evidence="1">The sequence shown here is derived from an EMBL/GenBank/DDBJ whole genome shotgun (WGS) entry which is preliminary data.</text>
</comment>
<dbReference type="EMBL" id="JACGCI010000105">
    <property type="protein sequence ID" value="KAF6745498.1"/>
    <property type="molecule type" value="Genomic_DNA"/>
</dbReference>
<keyword evidence="2" id="KW-1185">Reference proteome</keyword>
<name>A0A8H6HEG9_9AGAR</name>
<dbReference type="AlphaFoldDB" id="A0A8H6HEG9"/>